<reference evidence="2" key="1">
    <citation type="submission" date="2018-01" db="EMBL/GenBank/DDBJ databases">
        <title>An insight into the sialome of Amazonian anophelines.</title>
        <authorList>
            <person name="Ribeiro J.M."/>
            <person name="Scarpassa V."/>
            <person name="Calvo E."/>
        </authorList>
    </citation>
    <scope>NUCLEOTIDE SEQUENCE</scope>
    <source>
        <tissue evidence="2">Salivary glands</tissue>
    </source>
</reference>
<evidence type="ECO:0008006" key="3">
    <source>
        <dbReference type="Google" id="ProtNLM"/>
    </source>
</evidence>
<keyword evidence="1" id="KW-0732">Signal</keyword>
<evidence type="ECO:0000256" key="1">
    <source>
        <dbReference type="SAM" id="SignalP"/>
    </source>
</evidence>
<accession>A0A2M3ZL92</accession>
<dbReference type="AlphaFoldDB" id="A0A2M3ZL92"/>
<organism evidence="2">
    <name type="scientific">Anopheles braziliensis</name>
    <dbReference type="NCBI Taxonomy" id="58242"/>
    <lineage>
        <taxon>Eukaryota</taxon>
        <taxon>Metazoa</taxon>
        <taxon>Ecdysozoa</taxon>
        <taxon>Arthropoda</taxon>
        <taxon>Hexapoda</taxon>
        <taxon>Insecta</taxon>
        <taxon>Pterygota</taxon>
        <taxon>Neoptera</taxon>
        <taxon>Endopterygota</taxon>
        <taxon>Diptera</taxon>
        <taxon>Nematocera</taxon>
        <taxon>Culicoidea</taxon>
        <taxon>Culicidae</taxon>
        <taxon>Anophelinae</taxon>
        <taxon>Anopheles</taxon>
    </lineage>
</organism>
<feature type="signal peptide" evidence="1">
    <location>
        <begin position="1"/>
        <end position="21"/>
    </location>
</feature>
<proteinExistence type="predicted"/>
<protein>
    <recommendedName>
        <fullName evidence="3">Secreted peptide</fullName>
    </recommendedName>
</protein>
<sequence length="72" mass="7860">MMATTTAAPPLLLAVAAAAAAAPKSWRPLFVVGELSSKANGRNRIGGFWPIRRDRCWVLESVRGVACWFLLY</sequence>
<dbReference type="EMBL" id="GGFM01008545">
    <property type="protein sequence ID" value="MBW29296.1"/>
    <property type="molecule type" value="Transcribed_RNA"/>
</dbReference>
<name>A0A2M3ZL92_9DIPT</name>
<evidence type="ECO:0000313" key="2">
    <source>
        <dbReference type="EMBL" id="MBW29296.1"/>
    </source>
</evidence>
<feature type="chain" id="PRO_5014986134" description="Secreted peptide" evidence="1">
    <location>
        <begin position="22"/>
        <end position="72"/>
    </location>
</feature>